<dbReference type="OrthoDB" id="427030at2759"/>
<evidence type="ECO:0000256" key="1">
    <source>
        <dbReference type="ARBA" id="ARBA00022723"/>
    </source>
</evidence>
<dbReference type="PROSITE" id="PS00028">
    <property type="entry name" value="ZINC_FINGER_C2H2_1"/>
    <property type="match status" value="3"/>
</dbReference>
<keyword evidence="1" id="KW-0479">Metal-binding</keyword>
<dbReference type="PANTHER" id="PTHR19818:SF139">
    <property type="entry name" value="PAIR-RULE PROTEIN ODD-PAIRED"/>
    <property type="match status" value="1"/>
</dbReference>
<dbReference type="PROSITE" id="PS50157">
    <property type="entry name" value="ZINC_FINGER_C2H2_2"/>
    <property type="match status" value="3"/>
</dbReference>
<dbReference type="Proteomes" id="UP000799440">
    <property type="component" value="Unassembled WGS sequence"/>
</dbReference>
<dbReference type="FunFam" id="3.30.160.60:FF:000260">
    <property type="entry name" value="Spalt-like transcription factor 1"/>
    <property type="match status" value="1"/>
</dbReference>
<keyword evidence="2" id="KW-0677">Repeat</keyword>
<dbReference type="Gene3D" id="3.30.160.60">
    <property type="entry name" value="Classic Zinc Finger"/>
    <property type="match status" value="4"/>
</dbReference>
<dbReference type="GO" id="GO:0005634">
    <property type="term" value="C:nucleus"/>
    <property type="evidence" value="ECO:0007669"/>
    <property type="project" value="UniProtKB-ARBA"/>
</dbReference>
<dbReference type="FunFam" id="3.30.160.60:FF:002343">
    <property type="entry name" value="Zinc finger protein 33A"/>
    <property type="match status" value="1"/>
</dbReference>
<dbReference type="GO" id="GO:0000981">
    <property type="term" value="F:DNA-binding transcription factor activity, RNA polymerase II-specific"/>
    <property type="evidence" value="ECO:0007669"/>
    <property type="project" value="TreeGrafter"/>
</dbReference>
<dbReference type="InterPro" id="IPR036236">
    <property type="entry name" value="Znf_C2H2_sf"/>
</dbReference>
<protein>
    <recommendedName>
        <fullName evidence="7">C2H2-type domain-containing protein</fullName>
    </recommendedName>
</protein>
<accession>A0A6A6VMI5</accession>
<organism evidence="8 9">
    <name type="scientific">Sporormia fimetaria CBS 119925</name>
    <dbReference type="NCBI Taxonomy" id="1340428"/>
    <lineage>
        <taxon>Eukaryota</taxon>
        <taxon>Fungi</taxon>
        <taxon>Dikarya</taxon>
        <taxon>Ascomycota</taxon>
        <taxon>Pezizomycotina</taxon>
        <taxon>Dothideomycetes</taxon>
        <taxon>Pleosporomycetidae</taxon>
        <taxon>Pleosporales</taxon>
        <taxon>Sporormiaceae</taxon>
        <taxon>Sporormia</taxon>
    </lineage>
</organism>
<proteinExistence type="predicted"/>
<evidence type="ECO:0000256" key="4">
    <source>
        <dbReference type="ARBA" id="ARBA00022833"/>
    </source>
</evidence>
<evidence type="ECO:0000313" key="9">
    <source>
        <dbReference type="Proteomes" id="UP000799440"/>
    </source>
</evidence>
<evidence type="ECO:0000313" key="8">
    <source>
        <dbReference type="EMBL" id="KAF2750431.1"/>
    </source>
</evidence>
<evidence type="ECO:0000256" key="5">
    <source>
        <dbReference type="PROSITE-ProRule" id="PRU00042"/>
    </source>
</evidence>
<dbReference type="InterPro" id="IPR013087">
    <property type="entry name" value="Znf_C2H2_type"/>
</dbReference>
<sequence>MTPHIDSWQRQPEEAIYIPDMHPSTVQPFIDTSKDMANMTGNMHLAYAMQFSGLPSTVSPSYHSKTFAIDPMSINVYNLQQSPFAAGYLVNMPSTLNFPAQAAPVPLVQAAERSRLRTVTPPVKTEANSPIQPGGSIPLSPADHCSQTAVEPVSQATFSTHVDVLMKAIQAKRTSGQEKRGAQSEEADDEGDLKNGPKKKYVCTVPGCDVSCKQKTHLVIHSRKHTGVKPYPCKHPGCGKWFSQLGNVKTHERSHTGEKPYRCSMCDKAFAQRGNLRQHIDTHKGKKPFVCKLGNCRNLGKEFTQLGNLKHHQNKFHKDIILDLTQKFSSIRAGDAVSEEDRRHWEYFASLYKHSNKGIKGRGSDKKRAMRCSPSVTGGSGPFAITPASPLVYHTESSQASGSDRSTRSSSLASDAVYYDFNTRAPTFSNHATYGEYAFPERRLF</sequence>
<feature type="region of interest" description="Disordered" evidence="6">
    <location>
        <begin position="118"/>
        <end position="139"/>
    </location>
</feature>
<dbReference type="Pfam" id="PF00096">
    <property type="entry name" value="zf-C2H2"/>
    <property type="match status" value="1"/>
</dbReference>
<evidence type="ECO:0000259" key="7">
    <source>
        <dbReference type="PROSITE" id="PS50157"/>
    </source>
</evidence>
<evidence type="ECO:0000256" key="3">
    <source>
        <dbReference type="ARBA" id="ARBA00022771"/>
    </source>
</evidence>
<reference evidence="8" key="1">
    <citation type="journal article" date="2020" name="Stud. Mycol.">
        <title>101 Dothideomycetes genomes: a test case for predicting lifestyles and emergence of pathogens.</title>
        <authorList>
            <person name="Haridas S."/>
            <person name="Albert R."/>
            <person name="Binder M."/>
            <person name="Bloem J."/>
            <person name="Labutti K."/>
            <person name="Salamov A."/>
            <person name="Andreopoulos B."/>
            <person name="Baker S."/>
            <person name="Barry K."/>
            <person name="Bills G."/>
            <person name="Bluhm B."/>
            <person name="Cannon C."/>
            <person name="Castanera R."/>
            <person name="Culley D."/>
            <person name="Daum C."/>
            <person name="Ezra D."/>
            <person name="Gonzalez J."/>
            <person name="Henrissat B."/>
            <person name="Kuo A."/>
            <person name="Liang C."/>
            <person name="Lipzen A."/>
            <person name="Lutzoni F."/>
            <person name="Magnuson J."/>
            <person name="Mondo S."/>
            <person name="Nolan M."/>
            <person name="Ohm R."/>
            <person name="Pangilinan J."/>
            <person name="Park H.-J."/>
            <person name="Ramirez L."/>
            <person name="Alfaro M."/>
            <person name="Sun H."/>
            <person name="Tritt A."/>
            <person name="Yoshinaga Y."/>
            <person name="Zwiers L.-H."/>
            <person name="Turgeon B."/>
            <person name="Goodwin S."/>
            <person name="Spatafora J."/>
            <person name="Crous P."/>
            <person name="Grigoriev I."/>
        </authorList>
    </citation>
    <scope>NUCLEOTIDE SEQUENCE</scope>
    <source>
        <strain evidence="8">CBS 119925</strain>
    </source>
</reference>
<keyword evidence="9" id="KW-1185">Reference proteome</keyword>
<feature type="region of interest" description="Disordered" evidence="6">
    <location>
        <begin position="359"/>
        <end position="383"/>
    </location>
</feature>
<dbReference type="InterPro" id="IPR050329">
    <property type="entry name" value="GLI_C2H2-zinc-finger"/>
</dbReference>
<evidence type="ECO:0000256" key="2">
    <source>
        <dbReference type="ARBA" id="ARBA00022737"/>
    </source>
</evidence>
<dbReference type="SMART" id="SM00355">
    <property type="entry name" value="ZnF_C2H2"/>
    <property type="match status" value="4"/>
</dbReference>
<feature type="domain" description="C2H2-type" evidence="7">
    <location>
        <begin position="261"/>
        <end position="288"/>
    </location>
</feature>
<dbReference type="AlphaFoldDB" id="A0A6A6VMI5"/>
<dbReference type="PANTHER" id="PTHR19818">
    <property type="entry name" value="ZINC FINGER PROTEIN ZIC AND GLI"/>
    <property type="match status" value="1"/>
</dbReference>
<dbReference type="GO" id="GO:0045944">
    <property type="term" value="P:positive regulation of transcription by RNA polymerase II"/>
    <property type="evidence" value="ECO:0007669"/>
    <property type="project" value="UniProtKB-ARBA"/>
</dbReference>
<dbReference type="SUPFAM" id="SSF57667">
    <property type="entry name" value="beta-beta-alpha zinc fingers"/>
    <property type="match status" value="2"/>
</dbReference>
<feature type="domain" description="C2H2-type" evidence="7">
    <location>
        <begin position="201"/>
        <end position="230"/>
    </location>
</feature>
<feature type="region of interest" description="Disordered" evidence="6">
    <location>
        <begin position="172"/>
        <end position="196"/>
    </location>
</feature>
<dbReference type="EMBL" id="MU006564">
    <property type="protein sequence ID" value="KAF2750431.1"/>
    <property type="molecule type" value="Genomic_DNA"/>
</dbReference>
<dbReference type="GO" id="GO:0008270">
    <property type="term" value="F:zinc ion binding"/>
    <property type="evidence" value="ECO:0007669"/>
    <property type="project" value="UniProtKB-KW"/>
</dbReference>
<dbReference type="GO" id="GO:0000978">
    <property type="term" value="F:RNA polymerase II cis-regulatory region sequence-specific DNA binding"/>
    <property type="evidence" value="ECO:0007669"/>
    <property type="project" value="TreeGrafter"/>
</dbReference>
<gene>
    <name evidence="8" type="ORF">M011DRAFT_242729</name>
</gene>
<keyword evidence="4" id="KW-0862">Zinc</keyword>
<evidence type="ECO:0000256" key="6">
    <source>
        <dbReference type="SAM" id="MobiDB-lite"/>
    </source>
</evidence>
<name>A0A6A6VMI5_9PLEO</name>
<keyword evidence="3 5" id="KW-0863">Zinc-finger</keyword>
<feature type="domain" description="C2H2-type" evidence="7">
    <location>
        <begin position="231"/>
        <end position="260"/>
    </location>
</feature>